<dbReference type="PANTHER" id="PTHR46896:SF3">
    <property type="entry name" value="FI06413P-RELATED"/>
    <property type="match status" value="1"/>
</dbReference>
<dbReference type="Gene3D" id="1.10.418.20">
    <property type="match status" value="1"/>
</dbReference>
<proteinExistence type="predicted"/>
<keyword evidence="4" id="KW-1185">Reference proteome</keyword>
<dbReference type="InterPro" id="IPR038765">
    <property type="entry name" value="Papain-like_cys_pep_sf"/>
</dbReference>
<feature type="compositionally biased region" description="Basic residues" evidence="2">
    <location>
        <begin position="136"/>
        <end position="145"/>
    </location>
</feature>
<dbReference type="SUPFAM" id="SSF54001">
    <property type="entry name" value="Cysteine proteinases"/>
    <property type="match status" value="1"/>
</dbReference>
<accession>A0A3P6S507</accession>
<dbReference type="PANTHER" id="PTHR46896">
    <property type="entry name" value="SENTRIN-SPECIFIC PROTEASE"/>
    <property type="match status" value="1"/>
</dbReference>
<dbReference type="GO" id="GO:0005634">
    <property type="term" value="C:nucleus"/>
    <property type="evidence" value="ECO:0007669"/>
    <property type="project" value="TreeGrafter"/>
</dbReference>
<keyword evidence="1" id="KW-0833">Ubl conjugation pathway</keyword>
<dbReference type="GO" id="GO:0070139">
    <property type="term" value="F:SUMO-specific endopeptidase activity"/>
    <property type="evidence" value="ECO:0007669"/>
    <property type="project" value="TreeGrafter"/>
</dbReference>
<dbReference type="InterPro" id="IPR051947">
    <property type="entry name" value="Sentrin-specific_protease"/>
</dbReference>
<reference evidence="3 4" key="1">
    <citation type="submission" date="2018-11" db="EMBL/GenBank/DDBJ databases">
        <authorList>
            <consortium name="Pathogen Informatics"/>
        </authorList>
    </citation>
    <scope>NUCLEOTIDE SEQUENCE [LARGE SCALE GENOMIC DNA]</scope>
</reference>
<gene>
    <name evidence="3" type="ORF">CGOC_LOCUS5539</name>
</gene>
<feature type="region of interest" description="Disordered" evidence="2">
    <location>
        <begin position="129"/>
        <end position="148"/>
    </location>
</feature>
<dbReference type="GO" id="GO:0016926">
    <property type="term" value="P:protein desumoylation"/>
    <property type="evidence" value="ECO:0007669"/>
    <property type="project" value="TreeGrafter"/>
</dbReference>
<evidence type="ECO:0000256" key="2">
    <source>
        <dbReference type="SAM" id="MobiDB-lite"/>
    </source>
</evidence>
<organism evidence="3 4">
    <name type="scientific">Cylicostephanus goldi</name>
    <name type="common">Nematode worm</name>
    <dbReference type="NCBI Taxonomy" id="71465"/>
    <lineage>
        <taxon>Eukaryota</taxon>
        <taxon>Metazoa</taxon>
        <taxon>Ecdysozoa</taxon>
        <taxon>Nematoda</taxon>
        <taxon>Chromadorea</taxon>
        <taxon>Rhabditida</taxon>
        <taxon>Rhabditina</taxon>
        <taxon>Rhabditomorpha</taxon>
        <taxon>Strongyloidea</taxon>
        <taxon>Strongylidae</taxon>
        <taxon>Cylicostephanus</taxon>
    </lineage>
</organism>
<name>A0A3P6S507_CYLGO</name>
<sequence length="251" mass="27331">MPIKGRSFPSTAVRTYSDAIPATSLQQPVAAVDASHWQIIQPGTVMQMQSPNGQQQYVVSSGAHGTPLRAQQVVMQTSSPRVPVVYQVTPSSHQSSLVRQATPDKTKTGTQLLIVNHSSPARITNVVSAPQLPHGTLKRPVRSSRRKEVETIALDDDDETCGTKASSSSSSNEHGENGNGNSGKGEPSEKKARMDENIRDEVLLVFPPGESGAVSLHFEDLRVLAYGEMLNDNIIEFYLKYIRAKLVQENE</sequence>
<evidence type="ECO:0000313" key="3">
    <source>
        <dbReference type="EMBL" id="VDK62640.1"/>
    </source>
</evidence>
<dbReference type="OrthoDB" id="442460at2759"/>
<dbReference type="AlphaFoldDB" id="A0A3P6S507"/>
<protein>
    <recommendedName>
        <fullName evidence="5">Ubiquitin-like protease family profile domain-containing protein</fullName>
    </recommendedName>
</protein>
<dbReference type="EMBL" id="UYRV01016942">
    <property type="protein sequence ID" value="VDK62640.1"/>
    <property type="molecule type" value="Genomic_DNA"/>
</dbReference>
<dbReference type="GO" id="GO:0005737">
    <property type="term" value="C:cytoplasm"/>
    <property type="evidence" value="ECO:0007669"/>
    <property type="project" value="TreeGrafter"/>
</dbReference>
<feature type="region of interest" description="Disordered" evidence="2">
    <location>
        <begin position="153"/>
        <end position="193"/>
    </location>
</feature>
<evidence type="ECO:0000256" key="1">
    <source>
        <dbReference type="ARBA" id="ARBA00022786"/>
    </source>
</evidence>
<dbReference type="Proteomes" id="UP000271889">
    <property type="component" value="Unassembled WGS sequence"/>
</dbReference>
<evidence type="ECO:0008006" key="5">
    <source>
        <dbReference type="Google" id="ProtNLM"/>
    </source>
</evidence>
<evidence type="ECO:0000313" key="4">
    <source>
        <dbReference type="Proteomes" id="UP000271889"/>
    </source>
</evidence>